<gene>
    <name evidence="5" type="ORF">RSPPHO_01517</name>
</gene>
<dbReference type="InterPro" id="IPR033875">
    <property type="entry name" value="FlhG"/>
</dbReference>
<dbReference type="EMBL" id="HE663493">
    <property type="protein sequence ID" value="CCG08143.1"/>
    <property type="molecule type" value="Genomic_DNA"/>
</dbReference>
<dbReference type="GO" id="GO:0005524">
    <property type="term" value="F:ATP binding"/>
    <property type="evidence" value="ECO:0007669"/>
    <property type="project" value="UniProtKB-KW"/>
</dbReference>
<sequence length="315" mass="33355">MPHQSGFPRPPYPSPGGGHPTGGRGGCLCRGRRRLALFGGPVTGMSSEAPTLGTPFPSMAPRSAGTKVRMRNILAIASGKGGVGKTWFAVTLSHALSKRGCRTLLFDGDLGLANVDIQLGLMPAHDLGSVIAGKKTLHQATTPYPAGGFDVIAGRSGSGSLANIPPGRLQILTEDLLLMSQSYDRVILDLGAGVGKSIRLLSRAAGAMLVVTSDEPTSLADAYAFIKITAMERRDVDIRVVVNACNSTREGERTYQTLLKACQGFLKISPPLAGIVRRDTRVRESIRNQTPILTRYPNAEAAMDVEAIAERLLQG</sequence>
<dbReference type="Proteomes" id="UP000033220">
    <property type="component" value="Chromosome DSM 122"/>
</dbReference>
<dbReference type="eggNOG" id="COG0455">
    <property type="taxonomic scope" value="Bacteria"/>
</dbReference>
<evidence type="ECO:0000259" key="4">
    <source>
        <dbReference type="Pfam" id="PF01656"/>
    </source>
</evidence>
<keyword evidence="6" id="KW-1185">Reference proteome</keyword>
<dbReference type="GO" id="GO:0009898">
    <property type="term" value="C:cytoplasmic side of plasma membrane"/>
    <property type="evidence" value="ECO:0007669"/>
    <property type="project" value="TreeGrafter"/>
</dbReference>
<dbReference type="GO" id="GO:0051782">
    <property type="term" value="P:negative regulation of cell division"/>
    <property type="evidence" value="ECO:0007669"/>
    <property type="project" value="TreeGrafter"/>
</dbReference>
<organism evidence="5 6">
    <name type="scientific">Pararhodospirillum photometricum DSM 122</name>
    <dbReference type="NCBI Taxonomy" id="1150469"/>
    <lineage>
        <taxon>Bacteria</taxon>
        <taxon>Pseudomonadati</taxon>
        <taxon>Pseudomonadota</taxon>
        <taxon>Alphaproteobacteria</taxon>
        <taxon>Rhodospirillales</taxon>
        <taxon>Rhodospirillaceae</taxon>
        <taxon>Pararhodospirillum</taxon>
    </lineage>
</organism>
<dbReference type="KEGG" id="rpm:RSPPHO_01517"/>
<evidence type="ECO:0000313" key="5">
    <source>
        <dbReference type="EMBL" id="CCG08143.1"/>
    </source>
</evidence>
<dbReference type="GO" id="GO:0016887">
    <property type="term" value="F:ATP hydrolysis activity"/>
    <property type="evidence" value="ECO:0007669"/>
    <property type="project" value="TreeGrafter"/>
</dbReference>
<evidence type="ECO:0000256" key="1">
    <source>
        <dbReference type="ARBA" id="ARBA00022741"/>
    </source>
</evidence>
<dbReference type="GO" id="GO:0005829">
    <property type="term" value="C:cytosol"/>
    <property type="evidence" value="ECO:0007669"/>
    <property type="project" value="TreeGrafter"/>
</dbReference>
<feature type="compositionally biased region" description="Gly residues" evidence="3">
    <location>
        <begin position="15"/>
        <end position="25"/>
    </location>
</feature>
<dbReference type="InterPro" id="IPR027417">
    <property type="entry name" value="P-loop_NTPase"/>
</dbReference>
<evidence type="ECO:0000256" key="2">
    <source>
        <dbReference type="ARBA" id="ARBA00022840"/>
    </source>
</evidence>
<protein>
    <submittedName>
        <fullName evidence="5">Cobyrinic acid a,c-diamide synthase</fullName>
    </submittedName>
</protein>
<dbReference type="InterPro" id="IPR002586">
    <property type="entry name" value="CobQ/CobB/MinD/ParA_Nub-bd_dom"/>
</dbReference>
<feature type="domain" description="CobQ/CobB/MinD/ParA nucleotide binding" evidence="4">
    <location>
        <begin position="74"/>
        <end position="291"/>
    </location>
</feature>
<dbReference type="Gene3D" id="3.40.50.300">
    <property type="entry name" value="P-loop containing nucleotide triphosphate hydrolases"/>
    <property type="match status" value="1"/>
</dbReference>
<dbReference type="CDD" id="cd02038">
    <property type="entry name" value="FlhG-like"/>
    <property type="match status" value="1"/>
</dbReference>
<accession>H6SJH8</accession>
<evidence type="ECO:0000256" key="3">
    <source>
        <dbReference type="SAM" id="MobiDB-lite"/>
    </source>
</evidence>
<dbReference type="PANTHER" id="PTHR43384">
    <property type="entry name" value="SEPTUM SITE-DETERMINING PROTEIN MIND HOMOLOG, CHLOROPLASTIC-RELATED"/>
    <property type="match status" value="1"/>
</dbReference>
<dbReference type="InterPro" id="IPR050625">
    <property type="entry name" value="ParA/MinD_ATPase"/>
</dbReference>
<proteinExistence type="predicted"/>
<dbReference type="PATRIC" id="fig|1150469.3.peg.1709"/>
<dbReference type="Pfam" id="PF01656">
    <property type="entry name" value="CbiA"/>
    <property type="match status" value="1"/>
</dbReference>
<keyword evidence="1" id="KW-0547">Nucleotide-binding</keyword>
<name>H6SJH8_PARPM</name>
<dbReference type="AlphaFoldDB" id="H6SJH8"/>
<dbReference type="PANTHER" id="PTHR43384:SF4">
    <property type="entry name" value="CELLULOSE BIOSYNTHESIS PROTEIN BCSQ-RELATED"/>
    <property type="match status" value="1"/>
</dbReference>
<reference evidence="5 6" key="1">
    <citation type="submission" date="2012-02" db="EMBL/GenBank/DDBJ databases">
        <title>Shotgun genome sequence of Phaeospirillum photometricum DSM 122.</title>
        <authorList>
            <person name="Duquesne K."/>
            <person name="Sturgis J."/>
        </authorList>
    </citation>
    <scope>NUCLEOTIDE SEQUENCE [LARGE SCALE GENOMIC DNA]</scope>
    <source>
        <strain evidence="6">DSM122</strain>
    </source>
</reference>
<keyword evidence="2" id="KW-0067">ATP-binding</keyword>
<dbReference type="SUPFAM" id="SSF52540">
    <property type="entry name" value="P-loop containing nucleoside triphosphate hydrolases"/>
    <property type="match status" value="1"/>
</dbReference>
<evidence type="ECO:0000313" key="6">
    <source>
        <dbReference type="Proteomes" id="UP000033220"/>
    </source>
</evidence>
<dbReference type="STRING" id="1150469.RSPPHO_01517"/>
<feature type="region of interest" description="Disordered" evidence="3">
    <location>
        <begin position="1"/>
        <end position="25"/>
    </location>
</feature>
<dbReference type="HOGENOM" id="CLU_037612_0_0_5"/>